<evidence type="ECO:0000313" key="5">
    <source>
        <dbReference type="EMBL" id="MEB3368261.1"/>
    </source>
</evidence>
<name>A0ABU6A9U3_9PSEU</name>
<dbReference type="EMBL" id="JAWLNX010000007">
    <property type="protein sequence ID" value="MEB3368261.1"/>
    <property type="molecule type" value="Genomic_DNA"/>
</dbReference>
<dbReference type="RefSeq" id="WP_324265789.1">
    <property type="nucleotide sequence ID" value="NZ_JAWLNX010000007.1"/>
</dbReference>
<keyword evidence="1" id="KW-0805">Transcription regulation</keyword>
<dbReference type="Proteomes" id="UP001327093">
    <property type="component" value="Unassembled WGS sequence"/>
</dbReference>
<evidence type="ECO:0000256" key="1">
    <source>
        <dbReference type="ARBA" id="ARBA00023015"/>
    </source>
</evidence>
<dbReference type="InterPro" id="IPR008920">
    <property type="entry name" value="TF_FadR/GntR_C"/>
</dbReference>
<protein>
    <submittedName>
        <fullName evidence="5">FCD domain-containing protein</fullName>
    </submittedName>
</protein>
<sequence>MIDAYGRLDDWRATSRWVRREHRAMLQAIEDRDGERAVELLRGHINDFYDLDDDMAARGR</sequence>
<proteinExistence type="predicted"/>
<dbReference type="Pfam" id="PF07729">
    <property type="entry name" value="FCD"/>
    <property type="match status" value="1"/>
</dbReference>
<dbReference type="InterPro" id="IPR011711">
    <property type="entry name" value="GntR_C"/>
</dbReference>
<evidence type="ECO:0000256" key="2">
    <source>
        <dbReference type="ARBA" id="ARBA00023125"/>
    </source>
</evidence>
<comment type="caution">
    <text evidence="5">The sequence shown here is derived from an EMBL/GenBank/DDBJ whole genome shotgun (WGS) entry which is preliminary data.</text>
</comment>
<evidence type="ECO:0000313" key="6">
    <source>
        <dbReference type="Proteomes" id="UP001327093"/>
    </source>
</evidence>
<evidence type="ECO:0000256" key="3">
    <source>
        <dbReference type="ARBA" id="ARBA00023163"/>
    </source>
</evidence>
<reference evidence="5 6" key="1">
    <citation type="submission" date="2023-10" db="EMBL/GenBank/DDBJ databases">
        <title>Saccharopolyspora sp. nov., isolated from mangrove soil.</title>
        <authorList>
            <person name="Lu Y."/>
            <person name="Liu W."/>
        </authorList>
    </citation>
    <scope>NUCLEOTIDE SEQUENCE [LARGE SCALE GENOMIC DNA]</scope>
    <source>
        <strain evidence="5 6">S2-29</strain>
    </source>
</reference>
<organism evidence="5 6">
    <name type="scientific">Saccharopolyspora mangrovi</name>
    <dbReference type="NCBI Taxonomy" id="3082379"/>
    <lineage>
        <taxon>Bacteria</taxon>
        <taxon>Bacillati</taxon>
        <taxon>Actinomycetota</taxon>
        <taxon>Actinomycetes</taxon>
        <taxon>Pseudonocardiales</taxon>
        <taxon>Pseudonocardiaceae</taxon>
        <taxon>Saccharopolyspora</taxon>
    </lineage>
</organism>
<gene>
    <name evidence="5" type="ORF">R4I43_12675</name>
</gene>
<feature type="domain" description="GntR C-terminal" evidence="4">
    <location>
        <begin position="13"/>
        <end position="46"/>
    </location>
</feature>
<dbReference type="Gene3D" id="1.20.120.530">
    <property type="entry name" value="GntR ligand-binding domain-like"/>
    <property type="match status" value="1"/>
</dbReference>
<keyword evidence="2" id="KW-0238">DNA-binding</keyword>
<evidence type="ECO:0000259" key="4">
    <source>
        <dbReference type="Pfam" id="PF07729"/>
    </source>
</evidence>
<accession>A0ABU6A9U3</accession>
<keyword evidence="3" id="KW-0804">Transcription</keyword>
<dbReference type="SUPFAM" id="SSF48008">
    <property type="entry name" value="GntR ligand-binding domain-like"/>
    <property type="match status" value="1"/>
</dbReference>
<keyword evidence="6" id="KW-1185">Reference proteome</keyword>